<gene>
    <name evidence="4" type="ORF">JY500_13140</name>
</gene>
<keyword evidence="5" id="KW-1185">Reference proteome</keyword>
<proteinExistence type="inferred from homology"/>
<comment type="similarity">
    <text evidence="1 2">Belongs to the anti-sigma-factor antagonist family.</text>
</comment>
<dbReference type="SUPFAM" id="SSF52091">
    <property type="entry name" value="SpoIIaa-like"/>
    <property type="match status" value="1"/>
</dbReference>
<dbReference type="Proteomes" id="UP000663570">
    <property type="component" value="Chromosome"/>
</dbReference>
<dbReference type="Pfam" id="PF01740">
    <property type="entry name" value="STAS"/>
    <property type="match status" value="1"/>
</dbReference>
<dbReference type="PANTHER" id="PTHR33495">
    <property type="entry name" value="ANTI-SIGMA FACTOR ANTAGONIST TM_1081-RELATED-RELATED"/>
    <property type="match status" value="1"/>
</dbReference>
<dbReference type="EMBL" id="CP071060">
    <property type="protein sequence ID" value="QSI75452.1"/>
    <property type="molecule type" value="Genomic_DNA"/>
</dbReference>
<feature type="domain" description="STAS" evidence="3">
    <location>
        <begin position="1"/>
        <end position="101"/>
    </location>
</feature>
<reference evidence="4 5" key="1">
    <citation type="submission" date="2021-02" db="EMBL/GenBank/DDBJ databases">
        <title>Niveibacterium changnyeongensis HC41.</title>
        <authorList>
            <person name="Kang M."/>
        </authorList>
    </citation>
    <scope>NUCLEOTIDE SEQUENCE [LARGE SCALE GENOMIC DNA]</scope>
    <source>
        <strain evidence="4 5">HC41</strain>
    </source>
</reference>
<evidence type="ECO:0000313" key="4">
    <source>
        <dbReference type="EMBL" id="QSI75452.1"/>
    </source>
</evidence>
<accession>A0ABX7M7K4</accession>
<dbReference type="RefSeq" id="WP_172198822.1">
    <property type="nucleotide sequence ID" value="NZ_CP071060.1"/>
</dbReference>
<evidence type="ECO:0000313" key="5">
    <source>
        <dbReference type="Proteomes" id="UP000663570"/>
    </source>
</evidence>
<organism evidence="4 5">
    <name type="scientific">Niveibacterium microcysteis</name>
    <dbReference type="NCBI Taxonomy" id="2811415"/>
    <lineage>
        <taxon>Bacteria</taxon>
        <taxon>Pseudomonadati</taxon>
        <taxon>Pseudomonadota</taxon>
        <taxon>Betaproteobacteria</taxon>
        <taxon>Rhodocyclales</taxon>
        <taxon>Rhodocyclaceae</taxon>
        <taxon>Niveibacterium</taxon>
    </lineage>
</organism>
<dbReference type="InterPro" id="IPR002645">
    <property type="entry name" value="STAS_dom"/>
</dbReference>
<evidence type="ECO:0000256" key="1">
    <source>
        <dbReference type="ARBA" id="ARBA00009013"/>
    </source>
</evidence>
<dbReference type="InterPro" id="IPR003658">
    <property type="entry name" value="Anti-sigma_ant"/>
</dbReference>
<protein>
    <recommendedName>
        <fullName evidence="2">Anti-sigma factor antagonist</fullName>
    </recommendedName>
</protein>
<dbReference type="CDD" id="cd07043">
    <property type="entry name" value="STAS_anti-anti-sigma_factors"/>
    <property type="match status" value="1"/>
</dbReference>
<dbReference type="NCBIfam" id="TIGR00377">
    <property type="entry name" value="ant_ant_sig"/>
    <property type="match status" value="1"/>
</dbReference>
<name>A0ABX7M7K4_9RHOO</name>
<dbReference type="PROSITE" id="PS50801">
    <property type="entry name" value="STAS"/>
    <property type="match status" value="1"/>
</dbReference>
<dbReference type="PANTHER" id="PTHR33495:SF15">
    <property type="entry name" value="STAS DOMAIN-CONTAINING PROTEIN"/>
    <property type="match status" value="1"/>
</dbReference>
<sequence>METNVTTRDGVALLKLSGRFDFNAHREFREALERMVALPATTSFTVDLADVSYLDSSALGMLLLLRDKAKQANKLVTLAGVKGSVRQVLDIANFSKMFTIT</sequence>
<evidence type="ECO:0000259" key="3">
    <source>
        <dbReference type="PROSITE" id="PS50801"/>
    </source>
</evidence>
<dbReference type="InterPro" id="IPR036513">
    <property type="entry name" value="STAS_dom_sf"/>
</dbReference>
<dbReference type="Gene3D" id="3.30.750.24">
    <property type="entry name" value="STAS domain"/>
    <property type="match status" value="1"/>
</dbReference>
<evidence type="ECO:0000256" key="2">
    <source>
        <dbReference type="RuleBase" id="RU003749"/>
    </source>
</evidence>